<feature type="region of interest" description="Disordered" evidence="1">
    <location>
        <begin position="518"/>
        <end position="537"/>
    </location>
</feature>
<feature type="compositionally biased region" description="Low complexity" evidence="1">
    <location>
        <begin position="518"/>
        <end position="528"/>
    </location>
</feature>
<dbReference type="EMBL" id="JAACJP010000002">
    <property type="protein sequence ID" value="KAF5386839.1"/>
    <property type="molecule type" value="Genomic_DNA"/>
</dbReference>
<dbReference type="Proteomes" id="UP000565441">
    <property type="component" value="Unassembled WGS sequence"/>
</dbReference>
<evidence type="ECO:0000256" key="2">
    <source>
        <dbReference type="SAM" id="Phobius"/>
    </source>
</evidence>
<dbReference type="OrthoDB" id="18487at2759"/>
<feature type="signal peptide" evidence="3">
    <location>
        <begin position="1"/>
        <end position="18"/>
    </location>
</feature>
<sequence>MLSSFLAIPIALCAAVAAQSSSPSVVCVAGQCLQGFTNTTIGTKLTASGAPVSIQLLPGQYTATTNPQLLHNLLTSSSASYSPSPGFENATFSTSLPLNLDLEPGLAIYSQKLYSGQAGFAQLPSSPSTNTSTPLTASSLAISNNVWVAVTSGSNNRIILWDSIPDVNQLPLKSLSLLEIQSSACSPACSGSGICSASACDSSCSTCFGSASFCLTCSGNELASDGKTLLQRVFTLPSGSPRPVQREMPPHMQPLATFRPGLLLLPVLQVLRAGSCVSANCQGSSAVIPGLGVCLSELVQVPTTTGTGSPALPSVTGLTNPTIVSSRRPLQWWQILLMTLGCAFIFLMFVLCWRRRARKQRAKQTALFVSAKRLDRNMGWRGRLVRFGERFFGHRTRQPILLPTHTYPSDGGATKLRKMREAEDARHDDEYDLDQFIDAYDYPKHDSRYHKGPESLPSLDDQHTHRPTFKTRRKPPPSISSRLLSGHSLYSEVTGKPRQIPEPRQPLRKELLSARYSSSTLSSSLSIRSRGEPDRVVPAPAVAPTEAEAYKLSVQPGLATSSPSPPNPGAYWVQPMNTGGSSRNPFRQ</sequence>
<feature type="region of interest" description="Disordered" evidence="1">
    <location>
        <begin position="554"/>
        <end position="588"/>
    </location>
</feature>
<feature type="transmembrane region" description="Helical" evidence="2">
    <location>
        <begin position="332"/>
        <end position="353"/>
    </location>
</feature>
<dbReference type="AlphaFoldDB" id="A0A8H5HPF1"/>
<evidence type="ECO:0000313" key="4">
    <source>
        <dbReference type="EMBL" id="KAF5386839.1"/>
    </source>
</evidence>
<feature type="compositionally biased region" description="Basic residues" evidence="1">
    <location>
        <begin position="465"/>
        <end position="475"/>
    </location>
</feature>
<evidence type="ECO:0000313" key="5">
    <source>
        <dbReference type="Proteomes" id="UP000565441"/>
    </source>
</evidence>
<keyword evidence="2" id="KW-0472">Membrane</keyword>
<gene>
    <name evidence="4" type="ORF">D9615_002012</name>
</gene>
<protein>
    <submittedName>
        <fullName evidence="4">Uncharacterized protein</fullName>
    </submittedName>
</protein>
<organism evidence="4 5">
    <name type="scientific">Tricholomella constricta</name>
    <dbReference type="NCBI Taxonomy" id="117010"/>
    <lineage>
        <taxon>Eukaryota</taxon>
        <taxon>Fungi</taxon>
        <taxon>Dikarya</taxon>
        <taxon>Basidiomycota</taxon>
        <taxon>Agaricomycotina</taxon>
        <taxon>Agaricomycetes</taxon>
        <taxon>Agaricomycetidae</taxon>
        <taxon>Agaricales</taxon>
        <taxon>Tricholomatineae</taxon>
        <taxon>Lyophyllaceae</taxon>
        <taxon>Tricholomella</taxon>
    </lineage>
</organism>
<reference evidence="4 5" key="1">
    <citation type="journal article" date="2020" name="ISME J.">
        <title>Uncovering the hidden diversity of litter-decomposition mechanisms in mushroom-forming fungi.</title>
        <authorList>
            <person name="Floudas D."/>
            <person name="Bentzer J."/>
            <person name="Ahren D."/>
            <person name="Johansson T."/>
            <person name="Persson P."/>
            <person name="Tunlid A."/>
        </authorList>
    </citation>
    <scope>NUCLEOTIDE SEQUENCE [LARGE SCALE GENOMIC DNA]</scope>
    <source>
        <strain evidence="4 5">CBS 661.87</strain>
    </source>
</reference>
<keyword evidence="3" id="KW-0732">Signal</keyword>
<feature type="compositionally biased region" description="Polar residues" evidence="1">
    <location>
        <begin position="575"/>
        <end position="588"/>
    </location>
</feature>
<keyword evidence="5" id="KW-1185">Reference proteome</keyword>
<feature type="chain" id="PRO_5034186870" evidence="3">
    <location>
        <begin position="19"/>
        <end position="588"/>
    </location>
</feature>
<keyword evidence="2" id="KW-1133">Transmembrane helix</keyword>
<feature type="region of interest" description="Disordered" evidence="1">
    <location>
        <begin position="447"/>
        <end position="504"/>
    </location>
</feature>
<name>A0A8H5HPF1_9AGAR</name>
<comment type="caution">
    <text evidence="4">The sequence shown here is derived from an EMBL/GenBank/DDBJ whole genome shotgun (WGS) entry which is preliminary data.</text>
</comment>
<proteinExistence type="predicted"/>
<evidence type="ECO:0000256" key="1">
    <source>
        <dbReference type="SAM" id="MobiDB-lite"/>
    </source>
</evidence>
<keyword evidence="2" id="KW-0812">Transmembrane</keyword>
<evidence type="ECO:0000256" key="3">
    <source>
        <dbReference type="SAM" id="SignalP"/>
    </source>
</evidence>
<accession>A0A8H5HPF1</accession>